<evidence type="ECO:0000256" key="1">
    <source>
        <dbReference type="SAM" id="MobiDB-lite"/>
    </source>
</evidence>
<feature type="compositionally biased region" description="Polar residues" evidence="1">
    <location>
        <begin position="49"/>
        <end position="65"/>
    </location>
</feature>
<dbReference type="EMBL" id="SNRW01011235">
    <property type="protein sequence ID" value="KAA6375425.1"/>
    <property type="molecule type" value="Genomic_DNA"/>
</dbReference>
<reference evidence="2 3" key="1">
    <citation type="submission" date="2019-03" db="EMBL/GenBank/DDBJ databases">
        <title>Single cell metagenomics reveals metabolic interactions within the superorganism composed of flagellate Streblomastix strix and complex community of Bacteroidetes bacteria on its surface.</title>
        <authorList>
            <person name="Treitli S.C."/>
            <person name="Kolisko M."/>
            <person name="Husnik F."/>
            <person name="Keeling P."/>
            <person name="Hampl V."/>
        </authorList>
    </citation>
    <scope>NUCLEOTIDE SEQUENCE [LARGE SCALE GENOMIC DNA]</scope>
    <source>
        <strain evidence="2">ST1C</strain>
    </source>
</reference>
<name>A0A5J4V067_9EUKA</name>
<feature type="region of interest" description="Disordered" evidence="1">
    <location>
        <begin position="48"/>
        <end position="104"/>
    </location>
</feature>
<organism evidence="2 3">
    <name type="scientific">Streblomastix strix</name>
    <dbReference type="NCBI Taxonomy" id="222440"/>
    <lineage>
        <taxon>Eukaryota</taxon>
        <taxon>Metamonada</taxon>
        <taxon>Preaxostyla</taxon>
        <taxon>Oxymonadida</taxon>
        <taxon>Streblomastigidae</taxon>
        <taxon>Streblomastix</taxon>
    </lineage>
</organism>
<protein>
    <submittedName>
        <fullName evidence="2">Uncharacterized protein</fullName>
    </submittedName>
</protein>
<dbReference type="AlphaFoldDB" id="A0A5J4V067"/>
<feature type="compositionally biased region" description="Polar residues" evidence="1">
    <location>
        <begin position="1"/>
        <end position="11"/>
    </location>
</feature>
<feature type="region of interest" description="Disordered" evidence="1">
    <location>
        <begin position="1"/>
        <end position="31"/>
    </location>
</feature>
<gene>
    <name evidence="2" type="ORF">EZS28_029047</name>
</gene>
<evidence type="ECO:0000313" key="3">
    <source>
        <dbReference type="Proteomes" id="UP000324800"/>
    </source>
</evidence>
<comment type="caution">
    <text evidence="2">The sequence shown here is derived from an EMBL/GenBank/DDBJ whole genome shotgun (WGS) entry which is preliminary data.</text>
</comment>
<proteinExistence type="predicted"/>
<dbReference type="Proteomes" id="UP000324800">
    <property type="component" value="Unassembled WGS sequence"/>
</dbReference>
<evidence type="ECO:0000313" key="2">
    <source>
        <dbReference type="EMBL" id="KAA6375425.1"/>
    </source>
</evidence>
<accession>A0A5J4V067</accession>
<sequence length="104" mass="11475">MAESNQSSINVCQPGKKRGRTEDGRSIGKSKKHLQLGEILAVKIEVTDARSSSNESCQRGSSQRLQHSRLLKDSTTSEADIDKEQENLRSSGLNPERPGKIQLQ</sequence>